<dbReference type="EMBL" id="BAAATM010000033">
    <property type="protein sequence ID" value="GAA2563081.1"/>
    <property type="molecule type" value="Genomic_DNA"/>
</dbReference>
<evidence type="ECO:0000313" key="2">
    <source>
        <dbReference type="EMBL" id="GAA2563081.1"/>
    </source>
</evidence>
<dbReference type="InterPro" id="IPR000073">
    <property type="entry name" value="AB_hydrolase_1"/>
</dbReference>
<reference evidence="2 3" key="1">
    <citation type="journal article" date="2019" name="Int. J. Syst. Evol. Microbiol.">
        <title>The Global Catalogue of Microorganisms (GCM) 10K type strain sequencing project: providing services to taxonomists for standard genome sequencing and annotation.</title>
        <authorList>
            <consortium name="The Broad Institute Genomics Platform"/>
            <consortium name="The Broad Institute Genome Sequencing Center for Infectious Disease"/>
            <person name="Wu L."/>
            <person name="Ma J."/>
        </authorList>
    </citation>
    <scope>NUCLEOTIDE SEQUENCE [LARGE SCALE GENOMIC DNA]</scope>
    <source>
        <strain evidence="2 3">JCM 6924</strain>
    </source>
</reference>
<dbReference type="SUPFAM" id="SSF53474">
    <property type="entry name" value="alpha/beta-Hydrolases"/>
    <property type="match status" value="1"/>
</dbReference>
<dbReference type="Gene3D" id="3.40.50.1820">
    <property type="entry name" value="alpha/beta hydrolase"/>
    <property type="match status" value="1"/>
</dbReference>
<dbReference type="InterPro" id="IPR050266">
    <property type="entry name" value="AB_hydrolase_sf"/>
</dbReference>
<dbReference type="Pfam" id="PF12697">
    <property type="entry name" value="Abhydrolase_6"/>
    <property type="match status" value="1"/>
</dbReference>
<proteinExistence type="predicted"/>
<keyword evidence="3" id="KW-1185">Reference proteome</keyword>
<evidence type="ECO:0000313" key="3">
    <source>
        <dbReference type="Proteomes" id="UP001501095"/>
    </source>
</evidence>
<gene>
    <name evidence="2" type="ORF">GCM10010423_77640</name>
</gene>
<sequence>MSRCLYAASVPEIVFLLAPHSAGPRVQWRNRAAQALDITYGSRIVSVTYKQSGGVRVTSTVNVGDAELAYVESGTGSPVIWLHGSGPGATGMSNFGGNLPAFEDYRNIVIDLPGWGRSARPATDEPLIFHAAERVCRAMTALGIERAHLVGNSYGGAVAMRIAMTHPERTDRVVLMAPGGVLPADAPPWPVGLEHLFNYMASEKPSRDEMARFVRLMVYNEALATDALIDERYESSLRAHPELPIPPNFGDLTPDLGLISAPTLLVWGREDQTVPLTWATRILQGIPNAELRVLPHCRHWVQYERAPEFNAIVREFLRGGAAAAAREE</sequence>
<protein>
    <submittedName>
        <fullName evidence="2">Alpha/beta fold hydrolase</fullName>
    </submittedName>
</protein>
<feature type="domain" description="AB hydrolase-1" evidence="1">
    <location>
        <begin position="79"/>
        <end position="311"/>
    </location>
</feature>
<accession>A0ABN3P5W0</accession>
<name>A0ABN3P5W0_9ACTN</name>
<dbReference type="Proteomes" id="UP001501095">
    <property type="component" value="Unassembled WGS sequence"/>
</dbReference>
<dbReference type="PRINTS" id="PR00111">
    <property type="entry name" value="ABHYDROLASE"/>
</dbReference>
<comment type="caution">
    <text evidence="2">The sequence shown here is derived from an EMBL/GenBank/DDBJ whole genome shotgun (WGS) entry which is preliminary data.</text>
</comment>
<organism evidence="2 3">
    <name type="scientific">Streptomyces levis</name>
    <dbReference type="NCBI Taxonomy" id="285566"/>
    <lineage>
        <taxon>Bacteria</taxon>
        <taxon>Bacillati</taxon>
        <taxon>Actinomycetota</taxon>
        <taxon>Actinomycetes</taxon>
        <taxon>Kitasatosporales</taxon>
        <taxon>Streptomycetaceae</taxon>
        <taxon>Streptomyces</taxon>
    </lineage>
</organism>
<dbReference type="PANTHER" id="PTHR43798">
    <property type="entry name" value="MONOACYLGLYCEROL LIPASE"/>
    <property type="match status" value="1"/>
</dbReference>
<keyword evidence="2" id="KW-0378">Hydrolase</keyword>
<dbReference type="PANTHER" id="PTHR43798:SF33">
    <property type="entry name" value="HYDROLASE, PUTATIVE (AFU_ORTHOLOGUE AFUA_2G14860)-RELATED"/>
    <property type="match status" value="1"/>
</dbReference>
<evidence type="ECO:0000259" key="1">
    <source>
        <dbReference type="Pfam" id="PF12697"/>
    </source>
</evidence>
<dbReference type="InterPro" id="IPR029058">
    <property type="entry name" value="AB_hydrolase_fold"/>
</dbReference>
<dbReference type="GO" id="GO:0016787">
    <property type="term" value="F:hydrolase activity"/>
    <property type="evidence" value="ECO:0007669"/>
    <property type="project" value="UniProtKB-KW"/>
</dbReference>